<accession>A0A378L0A6</accession>
<dbReference type="AlphaFoldDB" id="A0A378L0A6"/>
<dbReference type="STRING" id="45072.Lqua_0499"/>
<dbReference type="Pfam" id="PF07313">
    <property type="entry name" value="AmiA-like"/>
    <property type="match status" value="1"/>
</dbReference>
<sequence>MYLIPDLNHLKLLMKYTPTPLKFLFIIICLITGYSCYAIDSNAIEQQANSSIKELYHTLNTMPNSSMTERIDWISSEFKGVPYILGSLGEGANARYDQFPRYRTDGFDCDTYVNTVLALATANSLETFQQCLKYTRYYEGKVSYINRNHFTSIDWNRNNQRRGLLKDITLTIKDKQKKSVALYAKALINKPGWYAYKTQDTIRLVHENKSEQAKRLAELKQKGSTLQTTLSTIPYIPLSALFSKNGEPNLYLFSQIPSGSIIEIVRPNWDLRKKIGTALNISHLGFAIKINNHLYFRQASSQFGKVVDVPLIDYLKEALVSPTIKGINVQIVLPRKPSTQGCRTFITH</sequence>
<dbReference type="InterPro" id="IPR010846">
    <property type="entry name" value="AmiA-like"/>
</dbReference>
<evidence type="ECO:0000313" key="4">
    <source>
        <dbReference type="Proteomes" id="UP000254230"/>
    </source>
</evidence>
<name>A0A378L0A6_9GAMM</name>
<dbReference type="Proteomes" id="UP000254230">
    <property type="component" value="Unassembled WGS sequence"/>
</dbReference>
<reference evidence="1 3" key="1">
    <citation type="submission" date="2015-11" db="EMBL/GenBank/DDBJ databases">
        <title>Genomic analysis of 38 Legionella species identifies large and diverse effector repertoires.</title>
        <authorList>
            <person name="Burstein D."/>
            <person name="Amaro F."/>
            <person name="Zusman T."/>
            <person name="Lifshitz Z."/>
            <person name="Cohen O."/>
            <person name="Gilbert J.A."/>
            <person name="Pupko T."/>
            <person name="Shuman H.A."/>
            <person name="Segal G."/>
        </authorList>
    </citation>
    <scope>NUCLEOTIDE SEQUENCE [LARGE SCALE GENOMIC DNA]</scope>
    <source>
        <strain evidence="1 3">ATCC 49507</strain>
    </source>
</reference>
<dbReference type="InterPro" id="IPR038765">
    <property type="entry name" value="Papain-like_cys_pep_sf"/>
</dbReference>
<dbReference type="Proteomes" id="UP000054639">
    <property type="component" value="Unassembled WGS sequence"/>
</dbReference>
<dbReference type="Gene3D" id="2.30.260.10">
    <property type="entry name" value="putative xylanase like domain"/>
    <property type="match status" value="1"/>
</dbReference>
<dbReference type="EMBL" id="UGOW01000001">
    <property type="protein sequence ID" value="STY19078.1"/>
    <property type="molecule type" value="Genomic_DNA"/>
</dbReference>
<gene>
    <name evidence="1" type="ORF">Lqua_0499</name>
    <name evidence="2" type="ORF">NCTC12376_02908</name>
</gene>
<dbReference type="Gene3D" id="1.10.287.520">
    <property type="entry name" value="Helix hairpin bin"/>
    <property type="match status" value="1"/>
</dbReference>
<proteinExistence type="predicted"/>
<evidence type="ECO:0000313" key="3">
    <source>
        <dbReference type="Proteomes" id="UP000054639"/>
    </source>
</evidence>
<keyword evidence="3" id="KW-1185">Reference proteome</keyword>
<dbReference type="EMBL" id="LNYR01000006">
    <property type="protein sequence ID" value="KTD52666.1"/>
    <property type="molecule type" value="Genomic_DNA"/>
</dbReference>
<dbReference type="SUPFAM" id="SSF54001">
    <property type="entry name" value="Cysteine proteinases"/>
    <property type="match status" value="1"/>
</dbReference>
<evidence type="ECO:0000313" key="1">
    <source>
        <dbReference type="EMBL" id="KTD52666.1"/>
    </source>
</evidence>
<evidence type="ECO:0000313" key="2">
    <source>
        <dbReference type="EMBL" id="STY19078.1"/>
    </source>
</evidence>
<organism evidence="2 4">
    <name type="scientific">Legionella quateirensis</name>
    <dbReference type="NCBI Taxonomy" id="45072"/>
    <lineage>
        <taxon>Bacteria</taxon>
        <taxon>Pseudomonadati</taxon>
        <taxon>Pseudomonadota</taxon>
        <taxon>Gammaproteobacteria</taxon>
        <taxon>Legionellales</taxon>
        <taxon>Legionellaceae</taxon>
        <taxon>Legionella</taxon>
    </lineage>
</organism>
<reference evidence="2 4" key="2">
    <citation type="submission" date="2018-06" db="EMBL/GenBank/DDBJ databases">
        <authorList>
            <consortium name="Pathogen Informatics"/>
            <person name="Doyle S."/>
        </authorList>
    </citation>
    <scope>NUCLEOTIDE SEQUENCE [LARGE SCALE GENOMIC DNA]</scope>
    <source>
        <strain evidence="2 4">NCTC12376</strain>
    </source>
</reference>
<dbReference type="Gene3D" id="1.10.3670.10">
    <property type="entry name" value="Putative xylanase like domain"/>
    <property type="match status" value="1"/>
</dbReference>
<protein>
    <submittedName>
        <fullName evidence="2">Protein of uncharacterized function (DUF1460)</fullName>
    </submittedName>
</protein>